<evidence type="ECO:0000313" key="2">
    <source>
        <dbReference type="Proteomes" id="UP001222325"/>
    </source>
</evidence>
<protein>
    <submittedName>
        <fullName evidence="1">Uncharacterized protein</fullName>
    </submittedName>
</protein>
<sequence>MAGSEEYSPGCDITSALRRLIAVSHRWKDVVLNFPATEHEQYRLPSCLPNDDGEQTRTRTGILESLTISSNLLRPDFQNPWKFPNLTELRIVRAFDSLVYGDAFAILKECPKLQHCEMHIRGMREAEKNQPPPSVIQLPSLSFLAIHIQRYRGGIEAPSSFIFAFPTSTIFPITVRRRYINRVPPSPLYSRRQVAFILSISASHTCQLRDLSSG</sequence>
<accession>A0AAD6TYY2</accession>
<name>A0AAD6TYY2_9AGAR</name>
<evidence type="ECO:0000313" key="1">
    <source>
        <dbReference type="EMBL" id="KAJ7082362.1"/>
    </source>
</evidence>
<keyword evidence="2" id="KW-1185">Reference proteome</keyword>
<comment type="caution">
    <text evidence="1">The sequence shown here is derived from an EMBL/GenBank/DDBJ whole genome shotgun (WGS) entry which is preliminary data.</text>
</comment>
<dbReference type="AlphaFoldDB" id="A0AAD6TYY2"/>
<organism evidence="1 2">
    <name type="scientific">Mycena belliarum</name>
    <dbReference type="NCBI Taxonomy" id="1033014"/>
    <lineage>
        <taxon>Eukaryota</taxon>
        <taxon>Fungi</taxon>
        <taxon>Dikarya</taxon>
        <taxon>Basidiomycota</taxon>
        <taxon>Agaricomycotina</taxon>
        <taxon>Agaricomycetes</taxon>
        <taxon>Agaricomycetidae</taxon>
        <taxon>Agaricales</taxon>
        <taxon>Marasmiineae</taxon>
        <taxon>Mycenaceae</taxon>
        <taxon>Mycena</taxon>
    </lineage>
</organism>
<gene>
    <name evidence="1" type="ORF">B0H15DRAFT_439436</name>
</gene>
<dbReference type="EMBL" id="JARJCN010000045">
    <property type="protein sequence ID" value="KAJ7082362.1"/>
    <property type="molecule type" value="Genomic_DNA"/>
</dbReference>
<reference evidence="1" key="1">
    <citation type="submission" date="2023-03" db="EMBL/GenBank/DDBJ databases">
        <title>Massive genome expansion in bonnet fungi (Mycena s.s.) driven by repeated elements and novel gene families across ecological guilds.</title>
        <authorList>
            <consortium name="Lawrence Berkeley National Laboratory"/>
            <person name="Harder C.B."/>
            <person name="Miyauchi S."/>
            <person name="Viragh M."/>
            <person name="Kuo A."/>
            <person name="Thoen E."/>
            <person name="Andreopoulos B."/>
            <person name="Lu D."/>
            <person name="Skrede I."/>
            <person name="Drula E."/>
            <person name="Henrissat B."/>
            <person name="Morin E."/>
            <person name="Kohler A."/>
            <person name="Barry K."/>
            <person name="LaButti K."/>
            <person name="Morin E."/>
            <person name="Salamov A."/>
            <person name="Lipzen A."/>
            <person name="Mereny Z."/>
            <person name="Hegedus B."/>
            <person name="Baldrian P."/>
            <person name="Stursova M."/>
            <person name="Weitz H."/>
            <person name="Taylor A."/>
            <person name="Grigoriev I.V."/>
            <person name="Nagy L.G."/>
            <person name="Martin F."/>
            <person name="Kauserud H."/>
        </authorList>
    </citation>
    <scope>NUCLEOTIDE SEQUENCE</scope>
    <source>
        <strain evidence="1">CBHHK173m</strain>
    </source>
</reference>
<proteinExistence type="predicted"/>
<dbReference type="Proteomes" id="UP001222325">
    <property type="component" value="Unassembled WGS sequence"/>
</dbReference>